<dbReference type="InterPro" id="IPR002379">
    <property type="entry name" value="ATPase_proteolipid_c-like_dom"/>
</dbReference>
<evidence type="ECO:0000256" key="12">
    <source>
        <dbReference type="HAMAP-Rule" id="MF_01396"/>
    </source>
</evidence>
<dbReference type="PROSITE" id="PS00605">
    <property type="entry name" value="ATPASE_C"/>
    <property type="match status" value="1"/>
</dbReference>
<dbReference type="GO" id="GO:0008289">
    <property type="term" value="F:lipid binding"/>
    <property type="evidence" value="ECO:0007669"/>
    <property type="project" value="UniProtKB-KW"/>
</dbReference>
<dbReference type="GO" id="GO:0045259">
    <property type="term" value="C:proton-transporting ATP synthase complex"/>
    <property type="evidence" value="ECO:0007669"/>
    <property type="project" value="UniProtKB-KW"/>
</dbReference>
<evidence type="ECO:0000256" key="10">
    <source>
        <dbReference type="ARBA" id="ARBA00023136"/>
    </source>
</evidence>
<dbReference type="PRINTS" id="PR00124">
    <property type="entry name" value="ATPASEC"/>
</dbReference>
<comment type="similarity">
    <text evidence="2 12">Belongs to the ATPase C chain family.</text>
</comment>
<dbReference type="NCBIfam" id="TIGR01260">
    <property type="entry name" value="ATP_synt_c"/>
    <property type="match status" value="1"/>
</dbReference>
<keyword evidence="10 12" id="KW-0472">Membrane</keyword>
<dbReference type="GO" id="GO:0046933">
    <property type="term" value="F:proton-transporting ATP synthase activity, rotational mechanism"/>
    <property type="evidence" value="ECO:0007669"/>
    <property type="project" value="UniProtKB-UniRule"/>
</dbReference>
<feature type="site" description="Reversibly protonated during proton transport" evidence="12">
    <location>
        <position position="63"/>
    </location>
</feature>
<evidence type="ECO:0000256" key="1">
    <source>
        <dbReference type="ARBA" id="ARBA00004141"/>
    </source>
</evidence>
<evidence type="ECO:0000256" key="9">
    <source>
        <dbReference type="ARBA" id="ARBA00023121"/>
    </source>
</evidence>
<protein>
    <recommendedName>
        <fullName evidence="12">ATP synthase subunit c</fullName>
    </recommendedName>
    <alternativeName>
        <fullName evidence="12">ATP synthase F(0) sector subunit c</fullName>
    </alternativeName>
    <alternativeName>
        <fullName evidence="12">F-type ATPase subunit c</fullName>
        <shortName evidence="12">F-ATPase subunit c</shortName>
    </alternativeName>
    <alternativeName>
        <fullName evidence="12">Lipid-binding protein</fullName>
    </alternativeName>
</protein>
<dbReference type="InterPro" id="IPR005953">
    <property type="entry name" value="ATP_synth_csu_bac/chlpt"/>
</dbReference>
<dbReference type="Proteomes" id="UP000324479">
    <property type="component" value="Unassembled WGS sequence"/>
</dbReference>
<keyword evidence="6 12" id="KW-0375">Hydrogen ion transport</keyword>
<keyword evidence="4 12" id="KW-0138">CF(0)</keyword>
<dbReference type="InterPro" id="IPR020537">
    <property type="entry name" value="ATP_synth_F0_csu_DDCD_BS"/>
</dbReference>
<evidence type="ECO:0000256" key="11">
    <source>
        <dbReference type="ARBA" id="ARBA00023310"/>
    </source>
</evidence>
<dbReference type="GO" id="GO:0005886">
    <property type="term" value="C:plasma membrane"/>
    <property type="evidence" value="ECO:0007669"/>
    <property type="project" value="UniProtKB-SubCell"/>
</dbReference>
<comment type="function">
    <text evidence="12">Key component of the F(0) channel; it plays a direct role in translocation across the membrane. A homomeric c-ring of between 10-14 subunits forms the central stalk rotor element with the F(1) delta and epsilon subunits.</text>
</comment>
<feature type="transmembrane region" description="Helical" evidence="12">
    <location>
        <begin position="55"/>
        <end position="79"/>
    </location>
</feature>
<dbReference type="InterPro" id="IPR000454">
    <property type="entry name" value="ATP_synth_F0_csu"/>
</dbReference>
<evidence type="ECO:0000256" key="2">
    <source>
        <dbReference type="ARBA" id="ARBA00006704"/>
    </source>
</evidence>
<dbReference type="Pfam" id="PF00137">
    <property type="entry name" value="ATP-synt_C"/>
    <property type="match status" value="1"/>
</dbReference>
<evidence type="ECO:0000313" key="14">
    <source>
        <dbReference type="EMBL" id="KAA5546240.1"/>
    </source>
</evidence>
<dbReference type="HAMAP" id="MF_01396">
    <property type="entry name" value="ATP_synth_c_bact"/>
    <property type="match status" value="1"/>
</dbReference>
<keyword evidence="11 12" id="KW-0066">ATP synthesis</keyword>
<accession>A0A5M6DJ05</accession>
<evidence type="ECO:0000256" key="6">
    <source>
        <dbReference type="ARBA" id="ARBA00022781"/>
    </source>
</evidence>
<keyword evidence="5 12" id="KW-0812">Transmembrane</keyword>
<dbReference type="CDD" id="cd18121">
    <property type="entry name" value="ATP-synt_Fo_c"/>
    <property type="match status" value="1"/>
</dbReference>
<organism evidence="14 15">
    <name type="scientific">Roseiconus nitratireducens</name>
    <dbReference type="NCBI Taxonomy" id="2605748"/>
    <lineage>
        <taxon>Bacteria</taxon>
        <taxon>Pseudomonadati</taxon>
        <taxon>Planctomycetota</taxon>
        <taxon>Planctomycetia</taxon>
        <taxon>Pirellulales</taxon>
        <taxon>Pirellulaceae</taxon>
        <taxon>Roseiconus</taxon>
    </lineage>
</organism>
<gene>
    <name evidence="12 14" type="primary">atpE</name>
    <name evidence="14" type="ORF">FYK55_04965</name>
</gene>
<name>A0A5M6DJ05_9BACT</name>
<comment type="subcellular location">
    <subcellularLocation>
        <location evidence="12">Cell membrane</location>
        <topology evidence="12">Multi-pass membrane protein</topology>
    </subcellularLocation>
    <subcellularLocation>
        <location evidence="1">Membrane</location>
        <topology evidence="1">Multi-pass membrane protein</topology>
    </subcellularLocation>
</comment>
<dbReference type="InterPro" id="IPR035921">
    <property type="entry name" value="F/V-ATP_Csub_sf"/>
</dbReference>
<keyword evidence="8 12" id="KW-0406">Ion transport</keyword>
<dbReference type="EMBL" id="VWOX01000002">
    <property type="protein sequence ID" value="KAA5546240.1"/>
    <property type="molecule type" value="Genomic_DNA"/>
</dbReference>
<proteinExistence type="inferred from homology"/>
<keyword evidence="9 12" id="KW-0446">Lipid-binding</keyword>
<evidence type="ECO:0000256" key="4">
    <source>
        <dbReference type="ARBA" id="ARBA00022547"/>
    </source>
</evidence>
<evidence type="ECO:0000256" key="7">
    <source>
        <dbReference type="ARBA" id="ARBA00022989"/>
    </source>
</evidence>
<comment type="caution">
    <text evidence="14">The sequence shown here is derived from an EMBL/GenBank/DDBJ whole genome shotgun (WGS) entry which is preliminary data.</text>
</comment>
<evidence type="ECO:0000259" key="13">
    <source>
        <dbReference type="Pfam" id="PF00137"/>
    </source>
</evidence>
<keyword evidence="3 12" id="KW-0813">Transport</keyword>
<dbReference type="AlphaFoldDB" id="A0A5M6DJ05"/>
<evidence type="ECO:0000256" key="3">
    <source>
        <dbReference type="ARBA" id="ARBA00022448"/>
    </source>
</evidence>
<evidence type="ECO:0000256" key="8">
    <source>
        <dbReference type="ARBA" id="ARBA00023065"/>
    </source>
</evidence>
<feature type="domain" description="V-ATPase proteolipid subunit C-like" evidence="13">
    <location>
        <begin position="15"/>
        <end position="76"/>
    </location>
</feature>
<dbReference type="RefSeq" id="WP_150075247.1">
    <property type="nucleotide sequence ID" value="NZ_VWOX01000002.1"/>
</dbReference>
<dbReference type="GO" id="GO:0033177">
    <property type="term" value="C:proton-transporting two-sector ATPase complex, proton-transporting domain"/>
    <property type="evidence" value="ECO:0007669"/>
    <property type="project" value="InterPro"/>
</dbReference>
<dbReference type="Gene3D" id="1.20.120.610">
    <property type="entry name" value="lithium bound rotor ring of v- atpase"/>
    <property type="match status" value="1"/>
</dbReference>
<keyword evidence="15" id="KW-1185">Reference proteome</keyword>
<reference evidence="14 15" key="1">
    <citation type="submission" date="2019-08" db="EMBL/GenBank/DDBJ databases">
        <authorList>
            <person name="Dhanesh K."/>
            <person name="Kumar G."/>
            <person name="Sasikala C."/>
            <person name="Venkata Ramana C."/>
        </authorList>
    </citation>
    <scope>NUCLEOTIDE SEQUENCE [LARGE SCALE GENOMIC DNA]</scope>
    <source>
        <strain evidence="14 15">JC645</strain>
    </source>
</reference>
<feature type="transmembrane region" description="Helical" evidence="12">
    <location>
        <begin position="6"/>
        <end position="28"/>
    </location>
</feature>
<sequence length="88" mass="8887">MNDQLIIAVTAMASAAVTMALGAIGAALGESRIGAAAMDALARQPDEASSITRTLFVSLAMVESTAIFCLVIALILLFANPFTATTAG</sequence>
<evidence type="ECO:0000256" key="5">
    <source>
        <dbReference type="ARBA" id="ARBA00022692"/>
    </source>
</evidence>
<evidence type="ECO:0000313" key="15">
    <source>
        <dbReference type="Proteomes" id="UP000324479"/>
    </source>
</evidence>
<keyword evidence="7 12" id="KW-1133">Transmembrane helix</keyword>
<dbReference type="SUPFAM" id="SSF81333">
    <property type="entry name" value="F1F0 ATP synthase subunit C"/>
    <property type="match status" value="1"/>
</dbReference>
<comment type="function">
    <text evidence="12">F(1)F(0) ATP synthase produces ATP from ADP in the presence of a proton or sodium gradient. F-type ATPases consist of two structural domains, F(1) containing the extramembraneous catalytic core and F(0) containing the membrane proton channel, linked together by a central stalk and a peripheral stalk. During catalysis, ATP synthesis in the catalytic domain of F(1) is coupled via a rotary mechanism of the central stalk subunits to proton translocation.</text>
</comment>
<keyword evidence="12" id="KW-1003">Cell membrane</keyword>